<evidence type="ECO:0000256" key="2">
    <source>
        <dbReference type="ARBA" id="ARBA00004236"/>
    </source>
</evidence>
<evidence type="ECO:0000256" key="9">
    <source>
        <dbReference type="ARBA" id="ARBA00022840"/>
    </source>
</evidence>
<dbReference type="EC" id="2.7.13.3" evidence="3"/>
<evidence type="ECO:0000256" key="6">
    <source>
        <dbReference type="ARBA" id="ARBA00022679"/>
    </source>
</evidence>
<dbReference type="SMART" id="SM00388">
    <property type="entry name" value="HisKA"/>
    <property type="match status" value="1"/>
</dbReference>
<evidence type="ECO:0000256" key="10">
    <source>
        <dbReference type="ARBA" id="ARBA00023012"/>
    </source>
</evidence>
<dbReference type="SMART" id="SM00387">
    <property type="entry name" value="HATPase_c"/>
    <property type="match status" value="1"/>
</dbReference>
<dbReference type="GO" id="GO:0000155">
    <property type="term" value="F:phosphorelay sensor kinase activity"/>
    <property type="evidence" value="ECO:0007669"/>
    <property type="project" value="InterPro"/>
</dbReference>
<evidence type="ECO:0000259" key="15">
    <source>
        <dbReference type="PROSITE" id="PS50885"/>
    </source>
</evidence>
<dbReference type="CDD" id="cd00075">
    <property type="entry name" value="HATPase"/>
    <property type="match status" value="1"/>
</dbReference>
<keyword evidence="10" id="KW-0902">Two-component regulatory system</keyword>
<keyword evidence="12" id="KW-1133">Transmembrane helix</keyword>
<dbReference type="Gene3D" id="3.30.565.10">
    <property type="entry name" value="Histidine kinase-like ATPase, C-terminal domain"/>
    <property type="match status" value="1"/>
</dbReference>
<sequence>MSQDYAVIANFNLNDIVYAVCLALVEFGFFNAAGGVGDVRMLYANPGTVIADSDENPARLSDHSNRPEIKTAMLGKTGTQLRFSASLGVKMLYVAIPLSSIADGQIEKFHVLRMSMPASAINHTLQSLRLKVAVSGVIVALLAMLAAIIVSRRISKPLEEMTEKAEQFAQENFNTSLSIPGTCSLEVRTLAAALNCMAQKLRERFSTIVHQRNELQTILASMADAILVINNDKQVTTINDSACRLLEIPAGKAIGKGTQEILRNIDIERLVDMTFAGAEAVSEEITLNKGREKLFLQYSGVRLQNESGHSFGAVIALNDVTHIRRLEDMRREFVANVSHELMTPLTSIKGYTETILDSGQDDKEQTEKFLKIILRQSDRLQAIVNDLLELSKIEKEIEYSEIDLVPTKVKSVLEEARQVCSPKAVEKNMTILLDCPTDLIAPMDCHLMGQVVVNLLANAIKYSDTSSWVEMKAALRIVENDKKMVAISVQDFGVGIGQEHLPRLFERFYRSDKDRSRKLGGTGLGLAIVKHIVQAHHGSVTVDSQIGQGTIFTVLIPTAYTEV</sequence>
<evidence type="ECO:0000256" key="1">
    <source>
        <dbReference type="ARBA" id="ARBA00000085"/>
    </source>
</evidence>
<comment type="caution">
    <text evidence="16">The sequence shown here is derived from an EMBL/GenBank/DDBJ whole genome shotgun (WGS) entry which is preliminary data.</text>
</comment>
<dbReference type="InterPro" id="IPR003594">
    <property type="entry name" value="HATPase_dom"/>
</dbReference>
<dbReference type="GO" id="GO:0016036">
    <property type="term" value="P:cellular response to phosphate starvation"/>
    <property type="evidence" value="ECO:0007669"/>
    <property type="project" value="TreeGrafter"/>
</dbReference>
<name>A0A8J6NE09_9BACT</name>
<gene>
    <name evidence="16" type="ORF">H8E41_07550</name>
</gene>
<evidence type="ECO:0000259" key="13">
    <source>
        <dbReference type="PROSITE" id="PS50109"/>
    </source>
</evidence>
<dbReference type="Pfam" id="PF13426">
    <property type="entry name" value="PAS_9"/>
    <property type="match status" value="1"/>
</dbReference>
<dbReference type="PROSITE" id="PS50112">
    <property type="entry name" value="PAS"/>
    <property type="match status" value="1"/>
</dbReference>
<dbReference type="Gene3D" id="6.10.340.10">
    <property type="match status" value="1"/>
</dbReference>
<keyword evidence="9" id="KW-0067">ATP-binding</keyword>
<dbReference type="InterPro" id="IPR003661">
    <property type="entry name" value="HisK_dim/P_dom"/>
</dbReference>
<dbReference type="Pfam" id="PF00672">
    <property type="entry name" value="HAMP"/>
    <property type="match status" value="1"/>
</dbReference>
<evidence type="ECO:0000256" key="12">
    <source>
        <dbReference type="SAM" id="Phobius"/>
    </source>
</evidence>
<organism evidence="16 17">
    <name type="scientific">Candidatus Desulfobia pelagia</name>
    <dbReference type="NCBI Taxonomy" id="2841692"/>
    <lineage>
        <taxon>Bacteria</taxon>
        <taxon>Pseudomonadati</taxon>
        <taxon>Thermodesulfobacteriota</taxon>
        <taxon>Desulfobulbia</taxon>
        <taxon>Desulfobulbales</taxon>
        <taxon>Desulfobulbaceae</taxon>
        <taxon>Candidatus Desulfobia</taxon>
    </lineage>
</organism>
<keyword evidence="11 12" id="KW-0472">Membrane</keyword>
<dbReference type="SMART" id="SM00091">
    <property type="entry name" value="PAS"/>
    <property type="match status" value="1"/>
</dbReference>
<evidence type="ECO:0000256" key="8">
    <source>
        <dbReference type="ARBA" id="ARBA00022777"/>
    </source>
</evidence>
<evidence type="ECO:0000256" key="4">
    <source>
        <dbReference type="ARBA" id="ARBA00022475"/>
    </source>
</evidence>
<dbReference type="PROSITE" id="PS50885">
    <property type="entry name" value="HAMP"/>
    <property type="match status" value="1"/>
</dbReference>
<comment type="catalytic activity">
    <reaction evidence="1">
        <text>ATP + protein L-histidine = ADP + protein N-phospho-L-histidine.</text>
        <dbReference type="EC" id="2.7.13.3"/>
    </reaction>
</comment>
<dbReference type="GO" id="GO:0005886">
    <property type="term" value="C:plasma membrane"/>
    <property type="evidence" value="ECO:0007669"/>
    <property type="project" value="UniProtKB-SubCell"/>
</dbReference>
<comment type="subcellular location">
    <subcellularLocation>
        <location evidence="2">Cell membrane</location>
    </subcellularLocation>
</comment>
<dbReference type="InterPro" id="IPR000014">
    <property type="entry name" value="PAS"/>
</dbReference>
<dbReference type="Proteomes" id="UP000614424">
    <property type="component" value="Unassembled WGS sequence"/>
</dbReference>
<proteinExistence type="predicted"/>
<keyword evidence="7" id="KW-0547">Nucleotide-binding</keyword>
<dbReference type="InterPro" id="IPR036890">
    <property type="entry name" value="HATPase_C_sf"/>
</dbReference>
<dbReference type="Gene3D" id="3.30.450.20">
    <property type="entry name" value="PAS domain"/>
    <property type="match status" value="1"/>
</dbReference>
<feature type="domain" description="PAS" evidence="14">
    <location>
        <begin position="211"/>
        <end position="256"/>
    </location>
</feature>
<dbReference type="CDD" id="cd06225">
    <property type="entry name" value="HAMP"/>
    <property type="match status" value="1"/>
</dbReference>
<dbReference type="Gene3D" id="1.10.287.130">
    <property type="match status" value="1"/>
</dbReference>
<keyword evidence="12" id="KW-0812">Transmembrane</keyword>
<dbReference type="EMBL" id="JACNJZ010000102">
    <property type="protein sequence ID" value="MBC8317747.1"/>
    <property type="molecule type" value="Genomic_DNA"/>
</dbReference>
<reference evidence="16 17" key="1">
    <citation type="submission" date="2020-08" db="EMBL/GenBank/DDBJ databases">
        <title>Bridging the membrane lipid divide: bacteria of the FCB group superphylum have the potential to synthesize archaeal ether lipids.</title>
        <authorList>
            <person name="Villanueva L."/>
            <person name="Von Meijenfeldt F.A.B."/>
            <person name="Westbye A.B."/>
            <person name="Yadav S."/>
            <person name="Hopmans E.C."/>
            <person name="Dutilh B.E."/>
            <person name="Sinninghe Damste J.S."/>
        </authorList>
    </citation>
    <scope>NUCLEOTIDE SEQUENCE [LARGE SCALE GENOMIC DNA]</scope>
    <source>
        <strain evidence="16">NIOZ-UU47</strain>
    </source>
</reference>
<dbReference type="Pfam" id="PF00512">
    <property type="entry name" value="HisKA"/>
    <property type="match status" value="1"/>
</dbReference>
<dbReference type="AlphaFoldDB" id="A0A8J6NE09"/>
<dbReference type="InterPro" id="IPR035965">
    <property type="entry name" value="PAS-like_dom_sf"/>
</dbReference>
<dbReference type="SUPFAM" id="SSF55785">
    <property type="entry name" value="PYP-like sensor domain (PAS domain)"/>
    <property type="match status" value="1"/>
</dbReference>
<evidence type="ECO:0000256" key="5">
    <source>
        <dbReference type="ARBA" id="ARBA00022553"/>
    </source>
</evidence>
<evidence type="ECO:0000313" key="16">
    <source>
        <dbReference type="EMBL" id="MBC8317747.1"/>
    </source>
</evidence>
<dbReference type="FunFam" id="1.10.287.130:FF:000008">
    <property type="entry name" value="Two-component sensor histidine kinase"/>
    <property type="match status" value="1"/>
</dbReference>
<dbReference type="SUPFAM" id="SSF47384">
    <property type="entry name" value="Homodimeric domain of signal transducing histidine kinase"/>
    <property type="match status" value="1"/>
</dbReference>
<dbReference type="InterPro" id="IPR036097">
    <property type="entry name" value="HisK_dim/P_sf"/>
</dbReference>
<evidence type="ECO:0000256" key="3">
    <source>
        <dbReference type="ARBA" id="ARBA00012438"/>
    </source>
</evidence>
<accession>A0A8J6NE09</accession>
<dbReference type="FunFam" id="3.30.565.10:FF:000023">
    <property type="entry name" value="PAS domain-containing sensor histidine kinase"/>
    <property type="match status" value="1"/>
</dbReference>
<dbReference type="SMART" id="SM00304">
    <property type="entry name" value="HAMP"/>
    <property type="match status" value="1"/>
</dbReference>
<dbReference type="InterPro" id="IPR050351">
    <property type="entry name" value="BphY/WalK/GraS-like"/>
</dbReference>
<feature type="transmembrane region" description="Helical" evidence="12">
    <location>
        <begin position="16"/>
        <end position="36"/>
    </location>
</feature>
<dbReference type="SUPFAM" id="SSF55874">
    <property type="entry name" value="ATPase domain of HSP90 chaperone/DNA topoisomerase II/histidine kinase"/>
    <property type="match status" value="1"/>
</dbReference>
<dbReference type="CDD" id="cd00082">
    <property type="entry name" value="HisKA"/>
    <property type="match status" value="1"/>
</dbReference>
<dbReference type="Pfam" id="PF02518">
    <property type="entry name" value="HATPase_c"/>
    <property type="match status" value="1"/>
</dbReference>
<keyword evidence="5" id="KW-0597">Phosphoprotein</keyword>
<evidence type="ECO:0000256" key="7">
    <source>
        <dbReference type="ARBA" id="ARBA00022741"/>
    </source>
</evidence>
<dbReference type="PANTHER" id="PTHR45453:SF1">
    <property type="entry name" value="PHOSPHATE REGULON SENSOR PROTEIN PHOR"/>
    <property type="match status" value="1"/>
</dbReference>
<dbReference type="InterPro" id="IPR005467">
    <property type="entry name" value="His_kinase_dom"/>
</dbReference>
<dbReference type="GO" id="GO:0004721">
    <property type="term" value="F:phosphoprotein phosphatase activity"/>
    <property type="evidence" value="ECO:0007669"/>
    <property type="project" value="TreeGrafter"/>
</dbReference>
<feature type="domain" description="HAMP" evidence="15">
    <location>
        <begin position="152"/>
        <end position="206"/>
    </location>
</feature>
<dbReference type="CDD" id="cd00130">
    <property type="entry name" value="PAS"/>
    <property type="match status" value="1"/>
</dbReference>
<dbReference type="GO" id="GO:0005524">
    <property type="term" value="F:ATP binding"/>
    <property type="evidence" value="ECO:0007669"/>
    <property type="project" value="UniProtKB-KW"/>
</dbReference>
<dbReference type="PANTHER" id="PTHR45453">
    <property type="entry name" value="PHOSPHATE REGULON SENSOR PROTEIN PHOR"/>
    <property type="match status" value="1"/>
</dbReference>
<keyword evidence="8" id="KW-0418">Kinase</keyword>
<dbReference type="InterPro" id="IPR003660">
    <property type="entry name" value="HAMP_dom"/>
</dbReference>
<keyword evidence="6" id="KW-0808">Transferase</keyword>
<feature type="transmembrane region" description="Helical" evidence="12">
    <location>
        <begin position="132"/>
        <end position="151"/>
    </location>
</feature>
<dbReference type="PRINTS" id="PR00344">
    <property type="entry name" value="BCTRLSENSOR"/>
</dbReference>
<feature type="domain" description="Histidine kinase" evidence="13">
    <location>
        <begin position="336"/>
        <end position="560"/>
    </location>
</feature>
<evidence type="ECO:0000313" key="17">
    <source>
        <dbReference type="Proteomes" id="UP000614424"/>
    </source>
</evidence>
<dbReference type="InterPro" id="IPR004358">
    <property type="entry name" value="Sig_transdc_His_kin-like_C"/>
</dbReference>
<evidence type="ECO:0000256" key="11">
    <source>
        <dbReference type="ARBA" id="ARBA00023136"/>
    </source>
</evidence>
<protein>
    <recommendedName>
        <fullName evidence="3">histidine kinase</fullName>
        <ecNumber evidence="3">2.7.13.3</ecNumber>
    </recommendedName>
</protein>
<dbReference type="SUPFAM" id="SSF158472">
    <property type="entry name" value="HAMP domain-like"/>
    <property type="match status" value="1"/>
</dbReference>
<keyword evidence="4" id="KW-1003">Cell membrane</keyword>
<dbReference type="PROSITE" id="PS50109">
    <property type="entry name" value="HIS_KIN"/>
    <property type="match status" value="1"/>
</dbReference>
<evidence type="ECO:0000259" key="14">
    <source>
        <dbReference type="PROSITE" id="PS50112"/>
    </source>
</evidence>